<proteinExistence type="predicted"/>
<dbReference type="Proteomes" id="UP000240883">
    <property type="component" value="Unassembled WGS sequence"/>
</dbReference>
<name>A0A2T2P857_CORCC</name>
<evidence type="ECO:0000256" key="1">
    <source>
        <dbReference type="SAM" id="MobiDB-lite"/>
    </source>
</evidence>
<sequence>MSVVRRRRHGHCKHPGTAIAIAMAGWRSISEATADMLPNRATDVDSHRTMVHSEPAERPSLALSLRTHRSSSCPPLAATQVGRGRLSS</sequence>
<gene>
    <name evidence="2" type="ORF">BS50DRAFT_569060</name>
</gene>
<protein>
    <submittedName>
        <fullName evidence="2">Uncharacterized protein</fullName>
    </submittedName>
</protein>
<evidence type="ECO:0000313" key="2">
    <source>
        <dbReference type="EMBL" id="PSN73538.1"/>
    </source>
</evidence>
<reference evidence="2 3" key="1">
    <citation type="journal article" date="2018" name="Front. Microbiol.">
        <title>Genome-Wide Analysis of Corynespora cassiicola Leaf Fall Disease Putative Effectors.</title>
        <authorList>
            <person name="Lopez D."/>
            <person name="Ribeiro S."/>
            <person name="Label P."/>
            <person name="Fumanal B."/>
            <person name="Venisse J.S."/>
            <person name="Kohler A."/>
            <person name="de Oliveira R.R."/>
            <person name="Labutti K."/>
            <person name="Lipzen A."/>
            <person name="Lail K."/>
            <person name="Bauer D."/>
            <person name="Ohm R.A."/>
            <person name="Barry K.W."/>
            <person name="Spatafora J."/>
            <person name="Grigoriev I.V."/>
            <person name="Martin F.M."/>
            <person name="Pujade-Renaud V."/>
        </authorList>
    </citation>
    <scope>NUCLEOTIDE SEQUENCE [LARGE SCALE GENOMIC DNA]</scope>
    <source>
        <strain evidence="2 3">Philippines</strain>
    </source>
</reference>
<accession>A0A2T2P857</accession>
<keyword evidence="3" id="KW-1185">Reference proteome</keyword>
<feature type="region of interest" description="Disordered" evidence="1">
    <location>
        <begin position="48"/>
        <end position="88"/>
    </location>
</feature>
<evidence type="ECO:0000313" key="3">
    <source>
        <dbReference type="Proteomes" id="UP000240883"/>
    </source>
</evidence>
<dbReference type="EMBL" id="KZ678129">
    <property type="protein sequence ID" value="PSN73538.1"/>
    <property type="molecule type" value="Genomic_DNA"/>
</dbReference>
<organism evidence="2 3">
    <name type="scientific">Corynespora cassiicola Philippines</name>
    <dbReference type="NCBI Taxonomy" id="1448308"/>
    <lineage>
        <taxon>Eukaryota</taxon>
        <taxon>Fungi</taxon>
        <taxon>Dikarya</taxon>
        <taxon>Ascomycota</taxon>
        <taxon>Pezizomycotina</taxon>
        <taxon>Dothideomycetes</taxon>
        <taxon>Pleosporomycetidae</taxon>
        <taxon>Pleosporales</taxon>
        <taxon>Corynesporascaceae</taxon>
        <taxon>Corynespora</taxon>
    </lineage>
</organism>
<dbReference type="AlphaFoldDB" id="A0A2T2P857"/>